<evidence type="ECO:0000313" key="6">
    <source>
        <dbReference type="Proteomes" id="UP001597425"/>
    </source>
</evidence>
<evidence type="ECO:0000313" key="5">
    <source>
        <dbReference type="EMBL" id="MFD2308842.1"/>
    </source>
</evidence>
<dbReference type="Proteomes" id="UP001597425">
    <property type="component" value="Unassembled WGS sequence"/>
</dbReference>
<keyword evidence="6" id="KW-1185">Reference proteome</keyword>
<dbReference type="InterPro" id="IPR018060">
    <property type="entry name" value="HTH_AraC"/>
</dbReference>
<accession>A0ABW5E6A4</accession>
<dbReference type="PROSITE" id="PS01124">
    <property type="entry name" value="HTH_ARAC_FAMILY_2"/>
    <property type="match status" value="1"/>
</dbReference>
<keyword evidence="1" id="KW-0805">Transcription regulation</keyword>
<dbReference type="SMART" id="SM00342">
    <property type="entry name" value="HTH_ARAC"/>
    <property type="match status" value="1"/>
</dbReference>
<dbReference type="SUPFAM" id="SSF51182">
    <property type="entry name" value="RmlC-like cupins"/>
    <property type="match status" value="1"/>
</dbReference>
<proteinExistence type="predicted"/>
<dbReference type="Gene3D" id="1.10.10.60">
    <property type="entry name" value="Homeodomain-like"/>
    <property type="match status" value="1"/>
</dbReference>
<evidence type="ECO:0000256" key="2">
    <source>
        <dbReference type="ARBA" id="ARBA00023125"/>
    </source>
</evidence>
<dbReference type="SUPFAM" id="SSF46689">
    <property type="entry name" value="Homeodomain-like"/>
    <property type="match status" value="2"/>
</dbReference>
<dbReference type="EMBL" id="JBHUJD010000001">
    <property type="protein sequence ID" value="MFD2308842.1"/>
    <property type="molecule type" value="Genomic_DNA"/>
</dbReference>
<name>A0ABW5E6A4_9GAMM</name>
<dbReference type="InterPro" id="IPR003313">
    <property type="entry name" value="AraC-bd"/>
</dbReference>
<dbReference type="Pfam" id="PF02311">
    <property type="entry name" value="AraC_binding"/>
    <property type="match status" value="1"/>
</dbReference>
<feature type="domain" description="HTH araC/xylS-type" evidence="4">
    <location>
        <begin position="146"/>
        <end position="244"/>
    </location>
</feature>
<protein>
    <submittedName>
        <fullName evidence="5">Helix-turn-helix domain-containing protein</fullName>
    </submittedName>
</protein>
<dbReference type="InterPro" id="IPR050204">
    <property type="entry name" value="AraC_XylS_family_regulators"/>
</dbReference>
<gene>
    <name evidence="5" type="ORF">ACFSKX_00250</name>
</gene>
<dbReference type="InterPro" id="IPR014710">
    <property type="entry name" value="RmlC-like_jellyroll"/>
</dbReference>
<dbReference type="InterPro" id="IPR009057">
    <property type="entry name" value="Homeodomain-like_sf"/>
</dbReference>
<reference evidence="6" key="1">
    <citation type="journal article" date="2019" name="Int. J. Syst. Evol. Microbiol.">
        <title>The Global Catalogue of Microorganisms (GCM) 10K type strain sequencing project: providing services to taxonomists for standard genome sequencing and annotation.</title>
        <authorList>
            <consortium name="The Broad Institute Genomics Platform"/>
            <consortium name="The Broad Institute Genome Sequencing Center for Infectious Disease"/>
            <person name="Wu L."/>
            <person name="Ma J."/>
        </authorList>
    </citation>
    <scope>NUCLEOTIDE SEQUENCE [LARGE SCALE GENOMIC DNA]</scope>
    <source>
        <strain evidence="6">KCTC 12848</strain>
    </source>
</reference>
<dbReference type="Pfam" id="PF12833">
    <property type="entry name" value="HTH_18"/>
    <property type="match status" value="1"/>
</dbReference>
<evidence type="ECO:0000259" key="4">
    <source>
        <dbReference type="PROSITE" id="PS01124"/>
    </source>
</evidence>
<evidence type="ECO:0000256" key="1">
    <source>
        <dbReference type="ARBA" id="ARBA00023015"/>
    </source>
</evidence>
<dbReference type="InterPro" id="IPR011051">
    <property type="entry name" value="RmlC_Cupin_sf"/>
</dbReference>
<organism evidence="5 6">
    <name type="scientific">Microbulbifer halophilus</name>
    <dbReference type="NCBI Taxonomy" id="453963"/>
    <lineage>
        <taxon>Bacteria</taxon>
        <taxon>Pseudomonadati</taxon>
        <taxon>Pseudomonadota</taxon>
        <taxon>Gammaproteobacteria</taxon>
        <taxon>Cellvibrionales</taxon>
        <taxon>Microbulbiferaceae</taxon>
        <taxon>Microbulbifer</taxon>
    </lineage>
</organism>
<dbReference type="PANTHER" id="PTHR46796">
    <property type="entry name" value="HTH-TYPE TRANSCRIPTIONAL ACTIVATOR RHAS-RELATED"/>
    <property type="match status" value="1"/>
</dbReference>
<evidence type="ECO:0000256" key="3">
    <source>
        <dbReference type="ARBA" id="ARBA00023163"/>
    </source>
</evidence>
<dbReference type="RefSeq" id="WP_265722484.1">
    <property type="nucleotide sequence ID" value="NZ_JAPIVK010000023.1"/>
</dbReference>
<sequence length="254" mass="28340">MRLVHYAAGYRQRRHSHSHHGISFLIAGSLREQVRRREETAAPFSLVIKPAEVSHTDWVGPEGARLLQIKFDADNRLWHESGIDGHDNWRWMHNGPGLRQMVALLARLQSTSGAPTTSIEEAVIDLLAELTRTEEPGRDAAPAWLRPIKEQLDDAAEESLCVQRLAELAGVHAVSLSRAFRRHNGVSVAQYRKLARFRRAIAALTGSSHNLCEVAHACGYTDHSHFCRDLRTLAGVSPGAIRDLASRVSFVQEK</sequence>
<keyword evidence="2" id="KW-0238">DNA-binding</keyword>
<comment type="caution">
    <text evidence="5">The sequence shown here is derived from an EMBL/GenBank/DDBJ whole genome shotgun (WGS) entry which is preliminary data.</text>
</comment>
<dbReference type="Gene3D" id="2.60.120.10">
    <property type="entry name" value="Jelly Rolls"/>
    <property type="match status" value="1"/>
</dbReference>
<keyword evidence="3" id="KW-0804">Transcription</keyword>